<dbReference type="RefSeq" id="XP_040714428.1">
    <property type="nucleotide sequence ID" value="XM_040856309.1"/>
</dbReference>
<organism evidence="3 4">
    <name type="scientific">Pseudomassariella vexata</name>
    <dbReference type="NCBI Taxonomy" id="1141098"/>
    <lineage>
        <taxon>Eukaryota</taxon>
        <taxon>Fungi</taxon>
        <taxon>Dikarya</taxon>
        <taxon>Ascomycota</taxon>
        <taxon>Pezizomycotina</taxon>
        <taxon>Sordariomycetes</taxon>
        <taxon>Xylariomycetidae</taxon>
        <taxon>Amphisphaeriales</taxon>
        <taxon>Pseudomassariaceae</taxon>
        <taxon>Pseudomassariella</taxon>
    </lineage>
</organism>
<dbReference type="EMBL" id="MCFJ01000009">
    <property type="protein sequence ID" value="ORY62592.1"/>
    <property type="molecule type" value="Genomic_DNA"/>
</dbReference>
<feature type="region of interest" description="Disordered" evidence="2">
    <location>
        <begin position="12"/>
        <end position="31"/>
    </location>
</feature>
<comment type="caution">
    <text evidence="3">The sequence shown here is derived from an EMBL/GenBank/DDBJ whole genome shotgun (WGS) entry which is preliminary data.</text>
</comment>
<dbReference type="Pfam" id="PF04502">
    <property type="entry name" value="Saf4_Yju2"/>
    <property type="match status" value="1"/>
</dbReference>
<feature type="region of interest" description="Disordered" evidence="2">
    <location>
        <begin position="305"/>
        <end position="337"/>
    </location>
</feature>
<comment type="similarity">
    <text evidence="1">Belongs to the CWC16 family.</text>
</comment>
<evidence type="ECO:0000313" key="4">
    <source>
        <dbReference type="Proteomes" id="UP000193689"/>
    </source>
</evidence>
<accession>A0A1Y2DTI3</accession>
<dbReference type="GeneID" id="63772521"/>
<dbReference type="PANTHER" id="PTHR12111:SF2">
    <property type="entry name" value="SPLICING FACTOR YJU2B-RELATED"/>
    <property type="match status" value="1"/>
</dbReference>
<sequence>MQGFNMGRYVPPDLEGTTSANKASGKGHALGSRASKLSSQGILTVRFEMPFGVWCTSCPKPTVIGQGVRFNAEKKRVGNYYSTPIWSFRMRHAACGGAIEIRTDPKTTSYMVTEGGKKKDTGEDKVLEGDFVIQTAEEREALRGNAFAKLEKTIEDREQLVLAKARIEELEDVNARLWEDPYERNRRLRKEFRVGRHAREREEKTAEELKDKMSLGIDLIPASEEDARRAALVDFGQIDGDGLGSKALTKPLFAREANRAQKLSVKGKNRLNSKISAASEMRETLVSEIVGNTRAAQDPFLVQEQPPKAPMRIPGIKRKRDLADEPGSSRADVTENKVAAENPAINVTAPAALVDYDSNSE</sequence>
<dbReference type="PANTHER" id="PTHR12111">
    <property type="entry name" value="SPLICING FACTOR YJU2"/>
    <property type="match status" value="1"/>
</dbReference>
<evidence type="ECO:0000256" key="2">
    <source>
        <dbReference type="SAM" id="MobiDB-lite"/>
    </source>
</evidence>
<dbReference type="GO" id="GO:0000398">
    <property type="term" value="P:mRNA splicing, via spliceosome"/>
    <property type="evidence" value="ECO:0007669"/>
    <property type="project" value="InterPro"/>
</dbReference>
<evidence type="ECO:0000313" key="3">
    <source>
        <dbReference type="EMBL" id="ORY62592.1"/>
    </source>
</evidence>
<dbReference type="GO" id="GO:0005684">
    <property type="term" value="C:U2-type spliceosomal complex"/>
    <property type="evidence" value="ECO:0007669"/>
    <property type="project" value="TreeGrafter"/>
</dbReference>
<dbReference type="GO" id="GO:0071014">
    <property type="term" value="C:post-mRNA release spliceosomal complex"/>
    <property type="evidence" value="ECO:0007669"/>
    <property type="project" value="TreeGrafter"/>
</dbReference>
<reference evidence="3 4" key="1">
    <citation type="submission" date="2016-07" db="EMBL/GenBank/DDBJ databases">
        <title>Pervasive Adenine N6-methylation of Active Genes in Fungi.</title>
        <authorList>
            <consortium name="DOE Joint Genome Institute"/>
            <person name="Mondo S.J."/>
            <person name="Dannebaum R.O."/>
            <person name="Kuo R.C."/>
            <person name="Labutti K."/>
            <person name="Haridas S."/>
            <person name="Kuo A."/>
            <person name="Salamov A."/>
            <person name="Ahrendt S.R."/>
            <person name="Lipzen A."/>
            <person name="Sullivan W."/>
            <person name="Andreopoulos W.B."/>
            <person name="Clum A."/>
            <person name="Lindquist E."/>
            <person name="Daum C."/>
            <person name="Ramamoorthy G.K."/>
            <person name="Gryganskyi A."/>
            <person name="Culley D."/>
            <person name="Magnuson J.K."/>
            <person name="James T.Y."/>
            <person name="O'Malley M.A."/>
            <person name="Stajich J.E."/>
            <person name="Spatafora J.W."/>
            <person name="Visel A."/>
            <person name="Grigoriev I.V."/>
        </authorList>
    </citation>
    <scope>NUCLEOTIDE SEQUENCE [LARGE SCALE GENOMIC DNA]</scope>
    <source>
        <strain evidence="3 4">CBS 129021</strain>
    </source>
</reference>
<dbReference type="AlphaFoldDB" id="A0A1Y2DTI3"/>
<dbReference type="InParanoid" id="A0A1Y2DTI3"/>
<evidence type="ECO:0000256" key="1">
    <source>
        <dbReference type="ARBA" id="ARBA00005595"/>
    </source>
</evidence>
<keyword evidence="4" id="KW-1185">Reference proteome</keyword>
<gene>
    <name evidence="3" type="ORF">BCR38DRAFT_347069</name>
</gene>
<protein>
    <submittedName>
        <fullName evidence="3">CWC16 protein</fullName>
    </submittedName>
</protein>
<dbReference type="STRING" id="1141098.A0A1Y2DTI3"/>
<dbReference type="OrthoDB" id="360327at2759"/>
<name>A0A1Y2DTI3_9PEZI</name>
<dbReference type="InterPro" id="IPR007590">
    <property type="entry name" value="Saf4/Yju2"/>
</dbReference>
<proteinExistence type="inferred from homology"/>
<dbReference type="Proteomes" id="UP000193689">
    <property type="component" value="Unassembled WGS sequence"/>
</dbReference>